<accession>E7G951</accession>
<dbReference type="PANTHER" id="PTHR43877">
    <property type="entry name" value="AMINOALKYLPHOSPHONATE N-ACETYLTRANSFERASE-RELATED-RELATED"/>
    <property type="match status" value="1"/>
</dbReference>
<dbReference type="HOGENOM" id="CLU_013985_11_8_9"/>
<dbReference type="GeneID" id="78230924"/>
<dbReference type="SUPFAM" id="SSF55729">
    <property type="entry name" value="Acyl-CoA N-acyltransferases (Nat)"/>
    <property type="match status" value="1"/>
</dbReference>
<evidence type="ECO:0000256" key="2">
    <source>
        <dbReference type="ARBA" id="ARBA00023315"/>
    </source>
</evidence>
<dbReference type="AlphaFoldDB" id="E7G951"/>
<name>E7G951_9FIRM</name>
<gene>
    <name evidence="4" type="ORF">HMPREF9488_01289</name>
</gene>
<dbReference type="InterPro" id="IPR016181">
    <property type="entry name" value="Acyl_CoA_acyltransferase"/>
</dbReference>
<dbReference type="CDD" id="cd04301">
    <property type="entry name" value="NAT_SF"/>
    <property type="match status" value="1"/>
</dbReference>
<dbReference type="eggNOG" id="COG0456">
    <property type="taxonomic scope" value="Bacteria"/>
</dbReference>
<proteinExistence type="predicted"/>
<evidence type="ECO:0000259" key="3">
    <source>
        <dbReference type="PROSITE" id="PS51186"/>
    </source>
</evidence>
<evidence type="ECO:0000313" key="4">
    <source>
        <dbReference type="EMBL" id="EFW05492.1"/>
    </source>
</evidence>
<keyword evidence="5" id="KW-1185">Reference proteome</keyword>
<dbReference type="Gene3D" id="3.40.630.30">
    <property type="match status" value="1"/>
</dbReference>
<dbReference type="PANTHER" id="PTHR43877:SF2">
    <property type="entry name" value="AMINOALKYLPHOSPHONATE N-ACETYLTRANSFERASE-RELATED"/>
    <property type="match status" value="1"/>
</dbReference>
<evidence type="ECO:0000256" key="1">
    <source>
        <dbReference type="ARBA" id="ARBA00022679"/>
    </source>
</evidence>
<dbReference type="STRING" id="100884.GCA_000269565_03131"/>
<dbReference type="OrthoDB" id="9796171at2"/>
<dbReference type="InterPro" id="IPR050832">
    <property type="entry name" value="Bact_Acetyltransf"/>
</dbReference>
<dbReference type="Pfam" id="PF00583">
    <property type="entry name" value="Acetyltransf_1"/>
    <property type="match status" value="1"/>
</dbReference>
<keyword evidence="1" id="KW-0808">Transferase</keyword>
<protein>
    <recommendedName>
        <fullName evidence="3">N-acetyltransferase domain-containing protein</fullName>
    </recommendedName>
</protein>
<organism evidence="4 5">
    <name type="scientific">Coprobacillus cateniformis</name>
    <dbReference type="NCBI Taxonomy" id="100884"/>
    <lineage>
        <taxon>Bacteria</taxon>
        <taxon>Bacillati</taxon>
        <taxon>Bacillota</taxon>
        <taxon>Erysipelotrichia</taxon>
        <taxon>Erysipelotrichales</taxon>
        <taxon>Coprobacillaceae</taxon>
        <taxon>Coprobacillus</taxon>
    </lineage>
</organism>
<dbReference type="EMBL" id="ADKX01000023">
    <property type="protein sequence ID" value="EFW05492.1"/>
    <property type="molecule type" value="Genomic_DNA"/>
</dbReference>
<dbReference type="GO" id="GO:0016747">
    <property type="term" value="F:acyltransferase activity, transferring groups other than amino-acyl groups"/>
    <property type="evidence" value="ECO:0007669"/>
    <property type="project" value="InterPro"/>
</dbReference>
<dbReference type="PROSITE" id="PS51186">
    <property type="entry name" value="GNAT"/>
    <property type="match status" value="1"/>
</dbReference>
<feature type="domain" description="N-acetyltransferase" evidence="3">
    <location>
        <begin position="1"/>
        <end position="150"/>
    </location>
</feature>
<dbReference type="RefSeq" id="WP_008788405.1">
    <property type="nucleotide sequence ID" value="NZ_AKCB01000002.1"/>
</dbReference>
<comment type="caution">
    <text evidence="4">The sequence shown here is derived from an EMBL/GenBank/DDBJ whole genome shotgun (WGS) entry which is preliminary data.</text>
</comment>
<evidence type="ECO:0000313" key="5">
    <source>
        <dbReference type="Proteomes" id="UP000003157"/>
    </source>
</evidence>
<reference evidence="4 5" key="1">
    <citation type="submission" date="2010-12" db="EMBL/GenBank/DDBJ databases">
        <title>The Genome Sequence of Coprobacillus sp. strain 29_1.</title>
        <authorList>
            <consortium name="The Broad Institute Genome Sequencing Platform"/>
            <person name="Earl A."/>
            <person name="Ward D."/>
            <person name="Feldgarden M."/>
            <person name="Gevers D."/>
            <person name="Daigneault M."/>
            <person name="Sibley C.D."/>
            <person name="White A."/>
            <person name="Strauss J."/>
            <person name="Allen-Vercoe E."/>
            <person name="Young S.K."/>
            <person name="Zeng Q."/>
            <person name="Gargeya S."/>
            <person name="Fitzgerald M."/>
            <person name="Haas B."/>
            <person name="Abouelleil A."/>
            <person name="Alvarado L."/>
            <person name="Arachchi H.M."/>
            <person name="Berlin A."/>
            <person name="Brown A."/>
            <person name="Chapman S.B."/>
            <person name="Chen Z."/>
            <person name="Dunbar C."/>
            <person name="Freedman E."/>
            <person name="Gearin G."/>
            <person name="Gellesch M."/>
            <person name="Goldberg J."/>
            <person name="Griggs A."/>
            <person name="Gujja S."/>
            <person name="Heilman E."/>
            <person name="Heiman D."/>
            <person name="Howarth C."/>
            <person name="Larson L."/>
            <person name="Lui A."/>
            <person name="MacDonald P.J.P."/>
            <person name="Mehta T."/>
            <person name="Montmayeur A."/>
            <person name="Murphy C."/>
            <person name="Neiman D."/>
            <person name="Pearson M."/>
            <person name="Priest M."/>
            <person name="Roberts A."/>
            <person name="Saif S."/>
            <person name="Shea T."/>
            <person name="Shenoy N."/>
            <person name="Sisk P."/>
            <person name="Stolte C."/>
            <person name="Sykes S."/>
            <person name="White J."/>
            <person name="Yandava C."/>
            <person name="Nusbaum C."/>
            <person name="Birren B."/>
        </authorList>
    </citation>
    <scope>NUCLEOTIDE SEQUENCE [LARGE SCALE GENOMIC DNA]</scope>
    <source>
        <strain evidence="4 5">29_1</strain>
    </source>
</reference>
<sequence>MEIREVPTNHSDLLQLVKELDAFFVGKWGQQIAEGYQELHNLSQMAYALICYDNKKPVGCGCYKVIDHQTVEIKRMYVNERYRRQGIATKILNRLEKKAVSEGFVIAELETGKDMQDNILMYQKCGYDLVENYGVFKGDNICICMKKNLK</sequence>
<dbReference type="Proteomes" id="UP000003157">
    <property type="component" value="Unassembled WGS sequence"/>
</dbReference>
<dbReference type="InterPro" id="IPR000182">
    <property type="entry name" value="GNAT_dom"/>
</dbReference>
<keyword evidence="2" id="KW-0012">Acyltransferase</keyword>